<dbReference type="Proteomes" id="UP001207468">
    <property type="component" value="Unassembled WGS sequence"/>
</dbReference>
<sequence length="94" mass="10574">MILRVLWTASLALTRLKMICSIHILSITAVSRSHSHPFSFFHPSVITQASTSPFSYFPSLPIDTPTAIYSRSCRAARLAPRTFPAVDVRLLHRH</sequence>
<evidence type="ECO:0000313" key="2">
    <source>
        <dbReference type="Proteomes" id="UP001207468"/>
    </source>
</evidence>
<keyword evidence="2" id="KW-1185">Reference proteome</keyword>
<dbReference type="EMBL" id="JAGFNK010000016">
    <property type="protein sequence ID" value="KAI9511829.1"/>
    <property type="molecule type" value="Genomic_DNA"/>
</dbReference>
<organism evidence="1 2">
    <name type="scientific">Russula earlei</name>
    <dbReference type="NCBI Taxonomy" id="71964"/>
    <lineage>
        <taxon>Eukaryota</taxon>
        <taxon>Fungi</taxon>
        <taxon>Dikarya</taxon>
        <taxon>Basidiomycota</taxon>
        <taxon>Agaricomycotina</taxon>
        <taxon>Agaricomycetes</taxon>
        <taxon>Russulales</taxon>
        <taxon>Russulaceae</taxon>
        <taxon>Russula</taxon>
    </lineage>
</organism>
<gene>
    <name evidence="1" type="ORF">F5148DRAFT_1167887</name>
</gene>
<evidence type="ECO:0000313" key="1">
    <source>
        <dbReference type="EMBL" id="KAI9511829.1"/>
    </source>
</evidence>
<comment type="caution">
    <text evidence="1">The sequence shown here is derived from an EMBL/GenBank/DDBJ whole genome shotgun (WGS) entry which is preliminary data.</text>
</comment>
<proteinExistence type="predicted"/>
<name>A0ACC0UL84_9AGAM</name>
<accession>A0ACC0UL84</accession>
<protein>
    <submittedName>
        <fullName evidence="1">Uncharacterized protein</fullName>
    </submittedName>
</protein>
<reference evidence="1" key="1">
    <citation type="submission" date="2021-03" db="EMBL/GenBank/DDBJ databases">
        <title>Evolutionary priming and transition to the ectomycorrhizal habit in an iconic lineage of mushroom-forming fungi: is preadaptation a requirement?</title>
        <authorList>
            <consortium name="DOE Joint Genome Institute"/>
            <person name="Looney B.P."/>
            <person name="Miyauchi S."/>
            <person name="Morin E."/>
            <person name="Drula E."/>
            <person name="Courty P.E."/>
            <person name="Chicoki N."/>
            <person name="Fauchery L."/>
            <person name="Kohler A."/>
            <person name="Kuo A."/>
            <person name="LaButti K."/>
            <person name="Pangilinan J."/>
            <person name="Lipzen A."/>
            <person name="Riley R."/>
            <person name="Andreopoulos W."/>
            <person name="He G."/>
            <person name="Johnson J."/>
            <person name="Barry K.W."/>
            <person name="Grigoriev I.V."/>
            <person name="Nagy L."/>
            <person name="Hibbett D."/>
            <person name="Henrissat B."/>
            <person name="Matheny P.B."/>
            <person name="Labbe J."/>
            <person name="Martin A.F."/>
        </authorList>
    </citation>
    <scope>NUCLEOTIDE SEQUENCE</scope>
    <source>
        <strain evidence="1">BPL698</strain>
    </source>
</reference>